<dbReference type="PANTHER" id="PTHR43791:SF36">
    <property type="entry name" value="TRANSPORTER, PUTATIVE (AFU_ORTHOLOGUE AFUA_6G08340)-RELATED"/>
    <property type="match status" value="1"/>
</dbReference>
<evidence type="ECO:0000256" key="5">
    <source>
        <dbReference type="ARBA" id="ARBA00022989"/>
    </source>
</evidence>
<protein>
    <submittedName>
        <fullName evidence="9">MFS transporter</fullName>
    </submittedName>
</protein>
<evidence type="ECO:0000256" key="2">
    <source>
        <dbReference type="ARBA" id="ARBA00022448"/>
    </source>
</evidence>
<dbReference type="Pfam" id="PF07690">
    <property type="entry name" value="MFS_1"/>
    <property type="match status" value="1"/>
</dbReference>
<keyword evidence="10" id="KW-1185">Reference proteome</keyword>
<evidence type="ECO:0000256" key="1">
    <source>
        <dbReference type="ARBA" id="ARBA00004141"/>
    </source>
</evidence>
<comment type="caution">
    <text evidence="9">The sequence shown here is derived from an EMBL/GenBank/DDBJ whole genome shotgun (WGS) entry which is preliminary data.</text>
</comment>
<dbReference type="RefSeq" id="WP_112215630.1">
    <property type="nucleotide sequence ID" value="NZ_CABGGQ010000016.1"/>
</dbReference>
<dbReference type="CDD" id="cd17319">
    <property type="entry name" value="MFS_ExuT_GudP_like"/>
    <property type="match status" value="1"/>
</dbReference>
<evidence type="ECO:0000259" key="8">
    <source>
        <dbReference type="PROSITE" id="PS50850"/>
    </source>
</evidence>
<dbReference type="PROSITE" id="PS50850">
    <property type="entry name" value="MFS"/>
    <property type="match status" value="1"/>
</dbReference>
<feature type="transmembrane region" description="Helical" evidence="7">
    <location>
        <begin position="50"/>
        <end position="70"/>
    </location>
</feature>
<proteinExistence type="predicted"/>
<evidence type="ECO:0000256" key="3">
    <source>
        <dbReference type="ARBA" id="ARBA00022475"/>
    </source>
</evidence>
<dbReference type="Gene3D" id="1.20.1250.20">
    <property type="entry name" value="MFS general substrate transporter like domains"/>
    <property type="match status" value="2"/>
</dbReference>
<keyword evidence="5 7" id="KW-1133">Transmembrane helix</keyword>
<evidence type="ECO:0000313" key="9">
    <source>
        <dbReference type="EMBL" id="MDG1640410.1"/>
    </source>
</evidence>
<feature type="transmembrane region" description="Helical" evidence="7">
    <location>
        <begin position="361"/>
        <end position="380"/>
    </location>
</feature>
<evidence type="ECO:0000256" key="6">
    <source>
        <dbReference type="ARBA" id="ARBA00023136"/>
    </source>
</evidence>
<dbReference type="InterPro" id="IPR020846">
    <property type="entry name" value="MFS_dom"/>
</dbReference>
<reference evidence="9" key="1">
    <citation type="submission" date="2023-03" db="EMBL/GenBank/DDBJ databases">
        <title>identification of new KPC variant in Klebsiella huaxiensis from the Hospital Sewage Samples in China.</title>
        <authorList>
            <person name="Wu Y."/>
        </authorList>
    </citation>
    <scope>NUCLEOTIDE SEQUENCE</scope>
    <source>
        <strain evidence="9">ZR-9</strain>
    </source>
</reference>
<keyword evidence="6 7" id="KW-0472">Membrane</keyword>
<feature type="transmembrane region" description="Helical" evidence="7">
    <location>
        <begin position="141"/>
        <end position="163"/>
    </location>
</feature>
<keyword evidence="2" id="KW-0813">Transport</keyword>
<dbReference type="EMBL" id="JAPQEX020000001">
    <property type="protein sequence ID" value="MDG1640410.1"/>
    <property type="molecule type" value="Genomic_DNA"/>
</dbReference>
<feature type="transmembrane region" description="Helical" evidence="7">
    <location>
        <begin position="175"/>
        <end position="197"/>
    </location>
</feature>
<organism evidence="9 10">
    <name type="scientific">Klebsiella huaxiensis</name>
    <dbReference type="NCBI Taxonomy" id="2153354"/>
    <lineage>
        <taxon>Bacteria</taxon>
        <taxon>Pseudomonadati</taxon>
        <taxon>Pseudomonadota</taxon>
        <taxon>Gammaproteobacteria</taxon>
        <taxon>Enterobacterales</taxon>
        <taxon>Enterobacteriaceae</taxon>
        <taxon>Klebsiella/Raoultella group</taxon>
        <taxon>Klebsiella</taxon>
    </lineage>
</organism>
<feature type="transmembrane region" description="Helical" evidence="7">
    <location>
        <begin position="242"/>
        <end position="266"/>
    </location>
</feature>
<dbReference type="PANTHER" id="PTHR43791">
    <property type="entry name" value="PERMEASE-RELATED"/>
    <property type="match status" value="1"/>
</dbReference>
<dbReference type="SUPFAM" id="SSF103473">
    <property type="entry name" value="MFS general substrate transporter"/>
    <property type="match status" value="1"/>
</dbReference>
<name>A0ABT6E7U5_9ENTR</name>
<dbReference type="InterPro" id="IPR036259">
    <property type="entry name" value="MFS_trans_sf"/>
</dbReference>
<feature type="transmembrane region" description="Helical" evidence="7">
    <location>
        <begin position="334"/>
        <end position="354"/>
    </location>
</feature>
<gene>
    <name evidence="9" type="ORF">OXR69_000565</name>
</gene>
<evidence type="ECO:0000256" key="4">
    <source>
        <dbReference type="ARBA" id="ARBA00022692"/>
    </source>
</evidence>
<comment type="subcellular location">
    <subcellularLocation>
        <location evidence="1">Membrane</location>
        <topology evidence="1">Multi-pass membrane protein</topology>
    </subcellularLocation>
</comment>
<dbReference type="Proteomes" id="UP001075001">
    <property type="component" value="Unassembled WGS sequence"/>
</dbReference>
<evidence type="ECO:0000313" key="10">
    <source>
        <dbReference type="Proteomes" id="UP001075001"/>
    </source>
</evidence>
<dbReference type="InterPro" id="IPR011701">
    <property type="entry name" value="MFS"/>
</dbReference>
<feature type="transmembrane region" description="Helical" evidence="7">
    <location>
        <begin position="400"/>
        <end position="419"/>
    </location>
</feature>
<feature type="transmembrane region" description="Helical" evidence="7">
    <location>
        <begin position="108"/>
        <end position="129"/>
    </location>
</feature>
<feature type="transmembrane region" description="Helical" evidence="7">
    <location>
        <begin position="278"/>
        <end position="297"/>
    </location>
</feature>
<keyword evidence="3" id="KW-1003">Cell membrane</keyword>
<sequence>MSIELYTSTLKKLNIKIIPFVIICYFVANLDKTNISIAALQMNADLGLTASMYGLGVGMFYISYIIFEIPSNIIMTRVGARIWIARIMITWGVVSAGMSLVHTPTQLYVMRFLLGMAEAGFTPGIIYYISCWFPKSNRARAMSFFYMGSVLASIIGLPVSGFILNMHGIADIAGWRWLFAIEGVPAIILGVMVLWLLPSSPEKAHWLSGSEKEWLVSQLAEDNRSVMVNKNHSWLSALKNKVVLLLSLVWFLQAFGSIGITLFLPLIIKSIASEQSNFVISLLAAVPFIFACLFMYLNGRHSDMTKERSLHMGLPLILAGISLGIAIYSGNLLVSYILLVLTVGFNFALTPVFWAVTTEKLAGVAAAASIAFINTIANFVGLGLPPILGKIKDLTNSYHYGLLIVAIALILGGIVGIAVSRPGKSTSIKQSVHSSL</sequence>
<feature type="domain" description="Major facilitator superfamily (MFS) profile" evidence="8">
    <location>
        <begin position="17"/>
        <end position="424"/>
    </location>
</feature>
<feature type="transmembrane region" description="Helical" evidence="7">
    <location>
        <begin position="12"/>
        <end position="30"/>
    </location>
</feature>
<feature type="transmembrane region" description="Helical" evidence="7">
    <location>
        <begin position="82"/>
        <end position="102"/>
    </location>
</feature>
<feature type="transmembrane region" description="Helical" evidence="7">
    <location>
        <begin position="309"/>
        <end position="328"/>
    </location>
</feature>
<accession>A0ABT6E7U5</accession>
<evidence type="ECO:0000256" key="7">
    <source>
        <dbReference type="SAM" id="Phobius"/>
    </source>
</evidence>
<keyword evidence="4 7" id="KW-0812">Transmembrane</keyword>